<evidence type="ECO:0000313" key="3">
    <source>
        <dbReference type="EMBL" id="RUS16394.1"/>
    </source>
</evidence>
<dbReference type="Gene3D" id="3.40.630.30">
    <property type="match status" value="1"/>
</dbReference>
<feature type="non-terminal residue" evidence="3">
    <location>
        <position position="1"/>
    </location>
</feature>
<gene>
    <name evidence="3" type="ORF">BC938DRAFT_476595</name>
</gene>
<evidence type="ECO:0000259" key="2">
    <source>
        <dbReference type="PROSITE" id="PS51186"/>
    </source>
</evidence>
<dbReference type="InterPro" id="IPR000182">
    <property type="entry name" value="GNAT_dom"/>
</dbReference>
<dbReference type="Proteomes" id="UP000274822">
    <property type="component" value="Unassembled WGS sequence"/>
</dbReference>
<dbReference type="InterPro" id="IPR016181">
    <property type="entry name" value="Acyl_CoA_acyltransferase"/>
</dbReference>
<dbReference type="PROSITE" id="PS51186">
    <property type="entry name" value="GNAT"/>
    <property type="match status" value="1"/>
</dbReference>
<evidence type="ECO:0000313" key="4">
    <source>
        <dbReference type="Proteomes" id="UP000274822"/>
    </source>
</evidence>
<feature type="compositionally biased region" description="Polar residues" evidence="1">
    <location>
        <begin position="1"/>
        <end position="12"/>
    </location>
</feature>
<reference evidence="3 4" key="1">
    <citation type="journal article" date="2018" name="New Phytol.">
        <title>Phylogenomics of Endogonaceae and evolution of mycorrhizas within Mucoromycota.</title>
        <authorList>
            <person name="Chang Y."/>
            <person name="Desiro A."/>
            <person name="Na H."/>
            <person name="Sandor L."/>
            <person name="Lipzen A."/>
            <person name="Clum A."/>
            <person name="Barry K."/>
            <person name="Grigoriev I.V."/>
            <person name="Martin F.M."/>
            <person name="Stajich J.E."/>
            <person name="Smith M.E."/>
            <person name="Bonito G."/>
            <person name="Spatafora J.W."/>
        </authorList>
    </citation>
    <scope>NUCLEOTIDE SEQUENCE [LARGE SCALE GENOMIC DNA]</scope>
    <source>
        <strain evidence="3 4">AD002</strain>
    </source>
</reference>
<dbReference type="GO" id="GO:0016747">
    <property type="term" value="F:acyltransferase activity, transferring groups other than amino-acyl groups"/>
    <property type="evidence" value="ECO:0007669"/>
    <property type="project" value="InterPro"/>
</dbReference>
<dbReference type="AlphaFoldDB" id="A0A433PFT0"/>
<dbReference type="Pfam" id="PF13508">
    <property type="entry name" value="Acetyltransf_7"/>
    <property type="match status" value="1"/>
</dbReference>
<dbReference type="EMBL" id="RBNJ01024312">
    <property type="protein sequence ID" value="RUS16394.1"/>
    <property type="molecule type" value="Genomic_DNA"/>
</dbReference>
<accession>A0A433PFT0</accession>
<dbReference type="CDD" id="cd04301">
    <property type="entry name" value="NAT_SF"/>
    <property type="match status" value="1"/>
</dbReference>
<dbReference type="SUPFAM" id="SSF55729">
    <property type="entry name" value="Acyl-CoA N-acyltransferases (Nat)"/>
    <property type="match status" value="1"/>
</dbReference>
<evidence type="ECO:0000256" key="1">
    <source>
        <dbReference type="SAM" id="MobiDB-lite"/>
    </source>
</evidence>
<comment type="caution">
    <text evidence="3">The sequence shown here is derived from an EMBL/GenBank/DDBJ whole genome shotgun (WGS) entry which is preliminary data.</text>
</comment>
<feature type="domain" description="N-acetyltransferase" evidence="2">
    <location>
        <begin position="69"/>
        <end position="214"/>
    </location>
</feature>
<sequence>YNSDLDIDSSQRIYPPFDDDAVPTTPTNSSFPASRYPIAPSEDQYNFNPLEHVIIVNGNNDPESSGAVVTVQTEEQVISSQVLYTLHARANVVVNETFLAHGMYLTLDTALEDYFSIDIFCDEAANVKGVAEYIFMRRYLYIDKLAIQKDYQRRGIGTLMMMRLLELARWRHKDMLLFALLPVVNFYCRWGFEPCTEWPYVEGDVGIILRKKVAAPERPMTRATTV</sequence>
<feature type="region of interest" description="Disordered" evidence="1">
    <location>
        <begin position="1"/>
        <end position="35"/>
    </location>
</feature>
<keyword evidence="4" id="KW-1185">Reference proteome</keyword>
<name>A0A433PFT0_9FUNG</name>
<proteinExistence type="predicted"/>
<organism evidence="3 4">
    <name type="scientific">Jimgerdemannia flammicorona</name>
    <dbReference type="NCBI Taxonomy" id="994334"/>
    <lineage>
        <taxon>Eukaryota</taxon>
        <taxon>Fungi</taxon>
        <taxon>Fungi incertae sedis</taxon>
        <taxon>Mucoromycota</taxon>
        <taxon>Mucoromycotina</taxon>
        <taxon>Endogonomycetes</taxon>
        <taxon>Endogonales</taxon>
        <taxon>Endogonaceae</taxon>
        <taxon>Jimgerdemannia</taxon>
    </lineage>
</organism>
<protein>
    <recommendedName>
        <fullName evidence="2">N-acetyltransferase domain-containing protein</fullName>
    </recommendedName>
</protein>